<gene>
    <name evidence="2" type="ORF">K435DRAFT_561231</name>
</gene>
<keyword evidence="3" id="KW-1185">Reference proteome</keyword>
<feature type="non-terminal residue" evidence="2">
    <location>
        <position position="369"/>
    </location>
</feature>
<dbReference type="OrthoDB" id="4743193at2759"/>
<organism evidence="2 3">
    <name type="scientific">Dendrothele bispora (strain CBS 962.96)</name>
    <dbReference type="NCBI Taxonomy" id="1314807"/>
    <lineage>
        <taxon>Eukaryota</taxon>
        <taxon>Fungi</taxon>
        <taxon>Dikarya</taxon>
        <taxon>Basidiomycota</taxon>
        <taxon>Agaricomycotina</taxon>
        <taxon>Agaricomycetes</taxon>
        <taxon>Agaricomycetidae</taxon>
        <taxon>Agaricales</taxon>
        <taxon>Agaricales incertae sedis</taxon>
        <taxon>Dendrothele</taxon>
    </lineage>
</organism>
<evidence type="ECO:0000259" key="1">
    <source>
        <dbReference type="Pfam" id="PF20231"/>
    </source>
</evidence>
<reference evidence="2 3" key="1">
    <citation type="journal article" date="2019" name="Nat. Ecol. Evol.">
        <title>Megaphylogeny resolves global patterns of mushroom evolution.</title>
        <authorList>
            <person name="Varga T."/>
            <person name="Krizsan K."/>
            <person name="Foldi C."/>
            <person name="Dima B."/>
            <person name="Sanchez-Garcia M."/>
            <person name="Sanchez-Ramirez S."/>
            <person name="Szollosi G.J."/>
            <person name="Szarkandi J.G."/>
            <person name="Papp V."/>
            <person name="Albert L."/>
            <person name="Andreopoulos W."/>
            <person name="Angelini C."/>
            <person name="Antonin V."/>
            <person name="Barry K.W."/>
            <person name="Bougher N.L."/>
            <person name="Buchanan P."/>
            <person name="Buyck B."/>
            <person name="Bense V."/>
            <person name="Catcheside P."/>
            <person name="Chovatia M."/>
            <person name="Cooper J."/>
            <person name="Damon W."/>
            <person name="Desjardin D."/>
            <person name="Finy P."/>
            <person name="Geml J."/>
            <person name="Haridas S."/>
            <person name="Hughes K."/>
            <person name="Justo A."/>
            <person name="Karasinski D."/>
            <person name="Kautmanova I."/>
            <person name="Kiss B."/>
            <person name="Kocsube S."/>
            <person name="Kotiranta H."/>
            <person name="LaButti K.M."/>
            <person name="Lechner B.E."/>
            <person name="Liimatainen K."/>
            <person name="Lipzen A."/>
            <person name="Lukacs Z."/>
            <person name="Mihaltcheva S."/>
            <person name="Morgado L.N."/>
            <person name="Niskanen T."/>
            <person name="Noordeloos M.E."/>
            <person name="Ohm R.A."/>
            <person name="Ortiz-Santana B."/>
            <person name="Ovrebo C."/>
            <person name="Racz N."/>
            <person name="Riley R."/>
            <person name="Savchenko A."/>
            <person name="Shiryaev A."/>
            <person name="Soop K."/>
            <person name="Spirin V."/>
            <person name="Szebenyi C."/>
            <person name="Tomsovsky M."/>
            <person name="Tulloss R.E."/>
            <person name="Uehling J."/>
            <person name="Grigoriev I.V."/>
            <person name="Vagvolgyi C."/>
            <person name="Papp T."/>
            <person name="Martin F.M."/>
            <person name="Miettinen O."/>
            <person name="Hibbett D.S."/>
            <person name="Nagy L.G."/>
        </authorList>
    </citation>
    <scope>NUCLEOTIDE SEQUENCE [LARGE SCALE GENOMIC DNA]</scope>
    <source>
        <strain evidence="2 3">CBS 962.96</strain>
    </source>
</reference>
<evidence type="ECO:0000313" key="2">
    <source>
        <dbReference type="EMBL" id="THU81484.1"/>
    </source>
</evidence>
<protein>
    <recommendedName>
        <fullName evidence="1">DUF6589 domain-containing protein</fullName>
    </recommendedName>
</protein>
<dbReference type="AlphaFoldDB" id="A0A4S8KZI0"/>
<dbReference type="EMBL" id="ML179805">
    <property type="protein sequence ID" value="THU81484.1"/>
    <property type="molecule type" value="Genomic_DNA"/>
</dbReference>
<dbReference type="InterPro" id="IPR046496">
    <property type="entry name" value="DUF6589"/>
</dbReference>
<dbReference type="Pfam" id="PF20231">
    <property type="entry name" value="DUF6589"/>
    <property type="match status" value="1"/>
</dbReference>
<name>A0A4S8KZI0_DENBC</name>
<dbReference type="Proteomes" id="UP000297245">
    <property type="component" value="Unassembled WGS sequence"/>
</dbReference>
<proteinExistence type="predicted"/>
<evidence type="ECO:0000313" key="3">
    <source>
        <dbReference type="Proteomes" id="UP000297245"/>
    </source>
</evidence>
<accession>A0A4S8KZI0</accession>
<sequence length="369" mass="41481">WAFDYVRDLLMSEISILTRPNLGLNFNAKRASLDFLEGSFMKEAADIISKNAPLTWKMVHALLDTRLNDKDVDMSGDTEARDEEVQKSRHLHQGQTRKTALLMIVCTTCHLRHYASVLTPAQKTVFIISIVLHSTNQRCNYFQAIFGIFLHSFSVPEKVIEALSHAGVSVALSSIHNAVNTLSVKASHRLKAAVQGLTTMFTYDNFDIKFKAWEPTLEHTSSFVSATSATAIPIYGVGDQNRHILRCSSALWEKSPLNPSPAADQMRLLFSTDEFVLLKGLIGKDTKTPERPGDLTPQQKRWAWHIRQILVKNNESFRSSTSNMGEPEKILPIPLHRTEQIPCRAMKFKESTTDGNIQVVNDLHRQGGI</sequence>
<feature type="domain" description="DUF6589" evidence="1">
    <location>
        <begin position="299"/>
        <end position="369"/>
    </location>
</feature>
<feature type="non-terminal residue" evidence="2">
    <location>
        <position position="1"/>
    </location>
</feature>